<gene>
    <name evidence="6" type="ORF">E1218_14395</name>
</gene>
<evidence type="ECO:0000256" key="1">
    <source>
        <dbReference type="ARBA" id="ARBA00012220"/>
    </source>
</evidence>
<dbReference type="PANTHER" id="PTHR34378">
    <property type="entry name" value="GLUTAMATE--CYSTEINE LIGASE, CHLOROPLASTIC"/>
    <property type="match status" value="1"/>
</dbReference>
<dbReference type="InterPro" id="IPR006336">
    <property type="entry name" value="GCS2"/>
</dbReference>
<dbReference type="AlphaFoldDB" id="A0A4R4X5J5"/>
<name>A0A4R4X5J5_9ACTN</name>
<keyword evidence="3" id="KW-0547">Nucleotide-binding</keyword>
<dbReference type="Pfam" id="PF04107">
    <property type="entry name" value="GCS2"/>
    <property type="match status" value="1"/>
</dbReference>
<reference evidence="6 7" key="1">
    <citation type="submission" date="2019-02" db="EMBL/GenBank/DDBJ databases">
        <title>Draft genome sequences of novel Actinobacteria.</title>
        <authorList>
            <person name="Sahin N."/>
            <person name="Ay H."/>
            <person name="Saygin H."/>
        </authorList>
    </citation>
    <scope>NUCLEOTIDE SEQUENCE [LARGE SCALE GENOMIC DNA]</scope>
    <source>
        <strain evidence="6 7">16K104</strain>
    </source>
</reference>
<comment type="catalytic activity">
    <reaction evidence="5">
        <text>L-cysteine + L-glutamate + ATP = gamma-L-glutamyl-L-cysteine + ADP + phosphate + H(+)</text>
        <dbReference type="Rhea" id="RHEA:13285"/>
        <dbReference type="ChEBI" id="CHEBI:15378"/>
        <dbReference type="ChEBI" id="CHEBI:29985"/>
        <dbReference type="ChEBI" id="CHEBI:30616"/>
        <dbReference type="ChEBI" id="CHEBI:35235"/>
        <dbReference type="ChEBI" id="CHEBI:43474"/>
        <dbReference type="ChEBI" id="CHEBI:58173"/>
        <dbReference type="ChEBI" id="CHEBI:456216"/>
        <dbReference type="EC" id="6.3.2.2"/>
    </reaction>
</comment>
<dbReference type="InterPro" id="IPR035434">
    <property type="entry name" value="GCL_bact_plant"/>
</dbReference>
<evidence type="ECO:0000313" key="6">
    <source>
        <dbReference type="EMBL" id="TDD25648.1"/>
    </source>
</evidence>
<dbReference type="EC" id="6.3.2.2" evidence="1"/>
<protein>
    <recommendedName>
        <fullName evidence="1">glutamate--cysteine ligase</fullName>
        <ecNumber evidence="1">6.3.2.2</ecNumber>
    </recommendedName>
</protein>
<organism evidence="6 7">
    <name type="scientific">Kribbella turkmenica</name>
    <dbReference type="NCBI Taxonomy" id="2530375"/>
    <lineage>
        <taxon>Bacteria</taxon>
        <taxon>Bacillati</taxon>
        <taxon>Actinomycetota</taxon>
        <taxon>Actinomycetes</taxon>
        <taxon>Propionibacteriales</taxon>
        <taxon>Kribbellaceae</taxon>
        <taxon>Kribbella</taxon>
    </lineage>
</organism>
<dbReference type="GO" id="GO:0004357">
    <property type="term" value="F:glutamate-cysteine ligase activity"/>
    <property type="evidence" value="ECO:0007669"/>
    <property type="project" value="UniProtKB-EC"/>
</dbReference>
<dbReference type="GO" id="GO:0005524">
    <property type="term" value="F:ATP binding"/>
    <property type="evidence" value="ECO:0007669"/>
    <property type="project" value="UniProtKB-KW"/>
</dbReference>
<evidence type="ECO:0000256" key="4">
    <source>
        <dbReference type="ARBA" id="ARBA00022840"/>
    </source>
</evidence>
<dbReference type="GO" id="GO:0006750">
    <property type="term" value="P:glutathione biosynthetic process"/>
    <property type="evidence" value="ECO:0007669"/>
    <property type="project" value="InterPro"/>
</dbReference>
<dbReference type="SUPFAM" id="SSF55931">
    <property type="entry name" value="Glutamine synthetase/guanido kinase"/>
    <property type="match status" value="1"/>
</dbReference>
<keyword evidence="7" id="KW-1185">Reference proteome</keyword>
<keyword evidence="4" id="KW-0067">ATP-binding</keyword>
<evidence type="ECO:0000256" key="2">
    <source>
        <dbReference type="ARBA" id="ARBA00022598"/>
    </source>
</evidence>
<dbReference type="RefSeq" id="WP_132320222.1">
    <property type="nucleotide sequence ID" value="NZ_SMKR01000053.1"/>
</dbReference>
<dbReference type="OrthoDB" id="9780152at2"/>
<dbReference type="PANTHER" id="PTHR34378:SF1">
    <property type="entry name" value="GLUTAMATE--CYSTEINE LIGASE, CHLOROPLASTIC"/>
    <property type="match status" value="1"/>
</dbReference>
<proteinExistence type="predicted"/>
<evidence type="ECO:0000313" key="7">
    <source>
        <dbReference type="Proteomes" id="UP000295172"/>
    </source>
</evidence>
<keyword evidence="2" id="KW-0436">Ligase</keyword>
<dbReference type="InterPro" id="IPR014746">
    <property type="entry name" value="Gln_synth/guanido_kin_cat_dom"/>
</dbReference>
<dbReference type="Proteomes" id="UP000295172">
    <property type="component" value="Unassembled WGS sequence"/>
</dbReference>
<dbReference type="EMBL" id="SMKR01000053">
    <property type="protein sequence ID" value="TDD25648.1"/>
    <property type="molecule type" value="Genomic_DNA"/>
</dbReference>
<dbReference type="Gene3D" id="3.30.590.20">
    <property type="match status" value="1"/>
</dbReference>
<evidence type="ECO:0000256" key="3">
    <source>
        <dbReference type="ARBA" id="ARBA00022741"/>
    </source>
</evidence>
<evidence type="ECO:0000256" key="5">
    <source>
        <dbReference type="ARBA" id="ARBA00048819"/>
    </source>
</evidence>
<comment type="caution">
    <text evidence="6">The sequence shown here is derived from an EMBL/GenBank/DDBJ whole genome shotgun (WGS) entry which is preliminary data.</text>
</comment>
<accession>A0A4R4X5J5</accession>
<sequence length="323" mass="34834">MNPKELGHAALRPLVADLFAQGRRRTVRVAVEQELLVADSTTGAAVPIERVRAAAASALVAPYVSFEPGGQLELSLPCSPDPAAQVRTLTDDLQGHLTAAHISTYALPVDPRPEHEVPLQLTTPRYVAMHRHFDSIGPAGRRMMRRTASTQVCLDWWPGRAGAEQWRVLNLAGPFLAAAFARSTGREGRLTTWLDADPARTGFDDRLSSGDDPVAAYTAFAAGAAVFTTGGPAEHLTTMFPPVRPRSTYLEVRFLDVQEPAAIGPVVSALTSLVYDDDRRRQALRALEPECAQLAEHWRSAAAGDPATAARGRELVPDLILVA</sequence>